<evidence type="ECO:0000313" key="1">
    <source>
        <dbReference type="Proteomes" id="UP000887565"/>
    </source>
</evidence>
<dbReference type="Proteomes" id="UP000887565">
    <property type="component" value="Unplaced"/>
</dbReference>
<name>A0A915I780_ROMCU</name>
<keyword evidence="1" id="KW-1185">Reference proteome</keyword>
<sequence length="69" mass="6665">MAVAIKLAVAVGAGRFDASADGSSLAIFRSKIGISRSSSSAGSTSCAEVGQSRSSLAVSVCTEAVVGNG</sequence>
<accession>A0A915I780</accession>
<organism evidence="1 2">
    <name type="scientific">Romanomermis culicivorax</name>
    <name type="common">Nematode worm</name>
    <dbReference type="NCBI Taxonomy" id="13658"/>
    <lineage>
        <taxon>Eukaryota</taxon>
        <taxon>Metazoa</taxon>
        <taxon>Ecdysozoa</taxon>
        <taxon>Nematoda</taxon>
        <taxon>Enoplea</taxon>
        <taxon>Dorylaimia</taxon>
        <taxon>Mermithida</taxon>
        <taxon>Mermithoidea</taxon>
        <taxon>Mermithidae</taxon>
        <taxon>Romanomermis</taxon>
    </lineage>
</organism>
<dbReference type="AlphaFoldDB" id="A0A915I780"/>
<proteinExistence type="predicted"/>
<evidence type="ECO:0000313" key="2">
    <source>
        <dbReference type="WBParaSite" id="nRc.2.0.1.t10004-RA"/>
    </source>
</evidence>
<protein>
    <submittedName>
        <fullName evidence="2">Uncharacterized protein</fullName>
    </submittedName>
</protein>
<dbReference type="WBParaSite" id="nRc.2.0.1.t10004-RA">
    <property type="protein sequence ID" value="nRc.2.0.1.t10004-RA"/>
    <property type="gene ID" value="nRc.2.0.1.g10004"/>
</dbReference>
<reference evidence="2" key="1">
    <citation type="submission" date="2022-11" db="UniProtKB">
        <authorList>
            <consortium name="WormBaseParasite"/>
        </authorList>
    </citation>
    <scope>IDENTIFICATION</scope>
</reference>